<evidence type="ECO:0000256" key="1">
    <source>
        <dbReference type="ARBA" id="ARBA00022737"/>
    </source>
</evidence>
<protein>
    <submittedName>
        <fullName evidence="5">Uncharacterized protein</fullName>
    </submittedName>
</protein>
<feature type="compositionally biased region" description="Low complexity" evidence="4">
    <location>
        <begin position="48"/>
        <end position="74"/>
    </location>
</feature>
<dbReference type="InterPro" id="IPR002110">
    <property type="entry name" value="Ankyrin_rpt"/>
</dbReference>
<evidence type="ECO:0000313" key="5">
    <source>
        <dbReference type="EMBL" id="KJE88616.1"/>
    </source>
</evidence>
<dbReference type="eggNOG" id="KOG4177">
    <property type="taxonomic scope" value="Eukaryota"/>
</dbReference>
<keyword evidence="2 3" id="KW-0040">ANK repeat</keyword>
<dbReference type="Pfam" id="PF00023">
    <property type="entry name" value="Ank"/>
    <property type="match status" value="1"/>
</dbReference>
<dbReference type="PANTHER" id="PTHR24198:SF194">
    <property type="entry name" value="INVERSIN-A"/>
    <property type="match status" value="1"/>
</dbReference>
<name>A0A0D2U0B3_CAPO3</name>
<dbReference type="RefSeq" id="XP_004365114.2">
    <property type="nucleotide sequence ID" value="XM_004365057.2"/>
</dbReference>
<gene>
    <name evidence="5" type="ORF">CAOG_000243</name>
</gene>
<dbReference type="SMART" id="SM00248">
    <property type="entry name" value="ANK"/>
    <property type="match status" value="9"/>
</dbReference>
<feature type="compositionally biased region" description="Low complexity" evidence="4">
    <location>
        <begin position="82"/>
        <end position="99"/>
    </location>
</feature>
<dbReference type="PROSITE" id="PS50088">
    <property type="entry name" value="ANK_REPEAT"/>
    <property type="match status" value="2"/>
</dbReference>
<reference evidence="6" key="1">
    <citation type="submission" date="2011-02" db="EMBL/GenBank/DDBJ databases">
        <title>The Genome Sequence of Capsaspora owczarzaki ATCC 30864.</title>
        <authorList>
            <person name="Russ C."/>
            <person name="Cuomo C."/>
            <person name="Burger G."/>
            <person name="Gray M.W."/>
            <person name="Holland P.W.H."/>
            <person name="King N."/>
            <person name="Lang F.B.F."/>
            <person name="Roger A.J."/>
            <person name="Ruiz-Trillo I."/>
            <person name="Young S.K."/>
            <person name="Zeng Q."/>
            <person name="Gargeya S."/>
            <person name="Alvarado L."/>
            <person name="Berlin A."/>
            <person name="Chapman S.B."/>
            <person name="Chen Z."/>
            <person name="Freedman E."/>
            <person name="Gellesch M."/>
            <person name="Goldberg J."/>
            <person name="Griggs A."/>
            <person name="Gujja S."/>
            <person name="Heilman E."/>
            <person name="Heiman D."/>
            <person name="Howarth C."/>
            <person name="Mehta T."/>
            <person name="Neiman D."/>
            <person name="Pearson M."/>
            <person name="Roberts A."/>
            <person name="Saif S."/>
            <person name="Shea T."/>
            <person name="Shenoy N."/>
            <person name="Sisk P."/>
            <person name="Stolte C."/>
            <person name="Sykes S."/>
            <person name="White J."/>
            <person name="Yandava C."/>
            <person name="Haas B."/>
            <person name="Nusbaum C."/>
            <person name="Birren B."/>
        </authorList>
    </citation>
    <scope>NUCLEOTIDE SEQUENCE</scope>
    <source>
        <strain evidence="6">ATCC 30864</strain>
    </source>
</reference>
<feature type="compositionally biased region" description="Basic and acidic residues" evidence="4">
    <location>
        <begin position="157"/>
        <end position="166"/>
    </location>
</feature>
<dbReference type="PhylomeDB" id="A0A0D2U0B3"/>
<dbReference type="SUPFAM" id="SSF48403">
    <property type="entry name" value="Ankyrin repeat"/>
    <property type="match status" value="2"/>
</dbReference>
<keyword evidence="1" id="KW-0677">Repeat</keyword>
<dbReference type="Proteomes" id="UP000008743">
    <property type="component" value="Unassembled WGS sequence"/>
</dbReference>
<feature type="repeat" description="ANK" evidence="3">
    <location>
        <begin position="224"/>
        <end position="256"/>
    </location>
</feature>
<dbReference type="STRING" id="595528.A0A0D2U0B3"/>
<evidence type="ECO:0000256" key="3">
    <source>
        <dbReference type="PROSITE-ProRule" id="PRU00023"/>
    </source>
</evidence>
<dbReference type="InterPro" id="IPR036770">
    <property type="entry name" value="Ankyrin_rpt-contain_sf"/>
</dbReference>
<feature type="region of interest" description="Disordered" evidence="4">
    <location>
        <begin position="44"/>
        <end position="166"/>
    </location>
</feature>
<dbReference type="PANTHER" id="PTHR24198">
    <property type="entry name" value="ANKYRIN REPEAT AND PROTEIN KINASE DOMAIN-CONTAINING PROTEIN"/>
    <property type="match status" value="1"/>
</dbReference>
<evidence type="ECO:0000256" key="4">
    <source>
        <dbReference type="SAM" id="MobiDB-lite"/>
    </source>
</evidence>
<sequence length="927" mass="101279">MSGHRINNEGWFHQSNMKHGLIDMRHIEVDGQLGARLVHMAETMMHHQQQSQSQSQGQSQSQSQAGSASANAGGKKSEDAQRTPAQAKATTTTTTTTSSAKHRAAPAGTRPAEANADDDDQYEDITDDDGGDDDDDGDDGDKKAGNDRDEEDDGDEFDRLGDDTNHTQRSVDTILDVMNAIYVAARSGQSGALRDFLEISASTAKHLAPDAPPGMVLNLQDPSDGSTVLHRAIEDGDLHAAAFLLKHGADPNVQAWDGATPLHLAGTDMPFIELLFTNKATPMLTPSRQVIPTIEGLSVWDDDAPISSPAFHQLVGSEESSYSFDAIRRYVRENRSVLQVPDTCGCSPLHAAVVGQRLQHMQLLLSLGANINAYNIRFLTPLASAIMCGTTKATCFLLRHGASVDMPEIFQQLFPQTFGCSPIHMLLVPLMHRDPDDESKPSGVDGNPSLNLQALMTIFRHHPNAINTIVTREQETPLYLVVAGILRFNPSLQCSVASRFLVYGANVDACGGGKNAFRMTALQAAIVFANNPALLRLLLAASSMMDAPYKHGLRLLHIASDRYAECGRVLLAANADVNACSFDLLPPIYVHLYGDGSLVPDLCARGISHEPPKNFACDFTPLGYAARCCPESVGHILSASKDAIQGLNRSRMNALQCLLASHYDPAFLLEETHRQERQNAAELLLASDSINHIAGAGRSSLHLAIIVGSPSHVDLALKHQTDHSVKDVFGLSAFQYVLVMKKLSSKLDAFFQQVGAQPQWQTHLRRYDAAQVLEVIERHKPGFFSTVEFSDDHIVSKRAFFELSLLDVALHAAWSPTYTEEARASLTDHRIHKARYAPDYQFVNRCFNLSKVLQCFHSDKAEAVRAEILQQRSDIPSLALNVFNLLECIQCEEAGLEARLPDSQCKHLPACDASAFYKPPQRGSGKK</sequence>
<evidence type="ECO:0000313" key="6">
    <source>
        <dbReference type="Proteomes" id="UP000008743"/>
    </source>
</evidence>
<proteinExistence type="predicted"/>
<dbReference type="OrthoDB" id="19014at2759"/>
<dbReference type="Gene3D" id="1.25.40.20">
    <property type="entry name" value="Ankyrin repeat-containing domain"/>
    <property type="match status" value="4"/>
</dbReference>
<dbReference type="AlphaFoldDB" id="A0A0D2U0B3"/>
<dbReference type="Pfam" id="PF12796">
    <property type="entry name" value="Ank_2"/>
    <property type="match status" value="1"/>
</dbReference>
<accession>A0A0D2U0B3</accession>
<feature type="compositionally biased region" description="Acidic residues" evidence="4">
    <location>
        <begin position="115"/>
        <end position="139"/>
    </location>
</feature>
<dbReference type="InParanoid" id="A0A0D2U0B3"/>
<feature type="repeat" description="ANK" evidence="3">
    <location>
        <begin position="344"/>
        <end position="376"/>
    </location>
</feature>
<evidence type="ECO:0000256" key="2">
    <source>
        <dbReference type="ARBA" id="ARBA00023043"/>
    </source>
</evidence>
<keyword evidence="6" id="KW-1185">Reference proteome</keyword>
<dbReference type="EMBL" id="KE346360">
    <property type="protein sequence ID" value="KJE88616.1"/>
    <property type="molecule type" value="Genomic_DNA"/>
</dbReference>
<dbReference type="PROSITE" id="PS50297">
    <property type="entry name" value="ANK_REP_REGION"/>
    <property type="match status" value="2"/>
</dbReference>
<organism evidence="5 6">
    <name type="scientific">Capsaspora owczarzaki (strain ATCC 30864)</name>
    <dbReference type="NCBI Taxonomy" id="595528"/>
    <lineage>
        <taxon>Eukaryota</taxon>
        <taxon>Filasterea</taxon>
        <taxon>Capsaspora</taxon>
    </lineage>
</organism>